<reference evidence="4" key="1">
    <citation type="submission" date="2020-05" db="EMBL/GenBank/DDBJ databases">
        <authorList>
            <person name="Chiriac C."/>
            <person name="Salcher M."/>
            <person name="Ghai R."/>
            <person name="Kavagutti S V."/>
        </authorList>
    </citation>
    <scope>NUCLEOTIDE SEQUENCE</scope>
</reference>
<keyword evidence="2" id="KW-1133">Transmembrane helix</keyword>
<dbReference type="EMBL" id="CAFBPM010000010">
    <property type="protein sequence ID" value="CAB5024707.1"/>
    <property type="molecule type" value="Genomic_DNA"/>
</dbReference>
<feature type="compositionally biased region" description="Basic residues" evidence="1">
    <location>
        <begin position="247"/>
        <end position="264"/>
    </location>
</feature>
<evidence type="ECO:0000313" key="3">
    <source>
        <dbReference type="EMBL" id="CAB4824399.1"/>
    </source>
</evidence>
<dbReference type="AlphaFoldDB" id="A0A6J7CLZ8"/>
<keyword evidence="2" id="KW-0812">Transmembrane</keyword>
<name>A0A6J7CLZ8_9ZZZZ</name>
<dbReference type="EMBL" id="CAFBLT010000001">
    <property type="protein sequence ID" value="CAB4858800.1"/>
    <property type="molecule type" value="Genomic_DNA"/>
</dbReference>
<dbReference type="GO" id="GO:0016780">
    <property type="term" value="F:phosphotransferase activity, for other substituted phosphate groups"/>
    <property type="evidence" value="ECO:0007669"/>
    <property type="project" value="InterPro"/>
</dbReference>
<protein>
    <submittedName>
        <fullName evidence="4">Unannotated protein</fullName>
    </submittedName>
</protein>
<evidence type="ECO:0000256" key="2">
    <source>
        <dbReference type="SAM" id="Phobius"/>
    </source>
</evidence>
<evidence type="ECO:0000313" key="5">
    <source>
        <dbReference type="EMBL" id="CAB5024707.1"/>
    </source>
</evidence>
<dbReference type="Gene3D" id="1.20.120.1760">
    <property type="match status" value="1"/>
</dbReference>
<dbReference type="InterPro" id="IPR000462">
    <property type="entry name" value="CDP-OH_P_trans"/>
</dbReference>
<gene>
    <name evidence="3" type="ORF">UFOPK3164_00645</name>
    <name evidence="4" type="ORF">UFOPK3427_00052</name>
    <name evidence="5" type="ORF">UFOPK4112_01133</name>
</gene>
<dbReference type="InterPro" id="IPR043130">
    <property type="entry name" value="CDP-OH_PTrfase_TM_dom"/>
</dbReference>
<evidence type="ECO:0000256" key="1">
    <source>
        <dbReference type="SAM" id="MobiDB-lite"/>
    </source>
</evidence>
<feature type="region of interest" description="Disordered" evidence="1">
    <location>
        <begin position="218"/>
        <end position="264"/>
    </location>
</feature>
<feature type="transmembrane region" description="Helical" evidence="2">
    <location>
        <begin position="152"/>
        <end position="175"/>
    </location>
</feature>
<feature type="transmembrane region" description="Helical" evidence="2">
    <location>
        <begin position="36"/>
        <end position="60"/>
    </location>
</feature>
<dbReference type="GO" id="GO:0008654">
    <property type="term" value="P:phospholipid biosynthetic process"/>
    <property type="evidence" value="ECO:0007669"/>
    <property type="project" value="InterPro"/>
</dbReference>
<dbReference type="Pfam" id="PF01066">
    <property type="entry name" value="CDP-OH_P_transf"/>
    <property type="match status" value="1"/>
</dbReference>
<keyword evidence="2" id="KW-0472">Membrane</keyword>
<accession>A0A6J7CLZ8</accession>
<proteinExistence type="predicted"/>
<evidence type="ECO:0000313" key="4">
    <source>
        <dbReference type="EMBL" id="CAB4858800.1"/>
    </source>
</evidence>
<organism evidence="4">
    <name type="scientific">freshwater metagenome</name>
    <dbReference type="NCBI Taxonomy" id="449393"/>
    <lineage>
        <taxon>unclassified sequences</taxon>
        <taxon>metagenomes</taxon>
        <taxon>ecological metagenomes</taxon>
    </lineage>
</organism>
<dbReference type="GO" id="GO:0016020">
    <property type="term" value="C:membrane"/>
    <property type="evidence" value="ECO:0007669"/>
    <property type="project" value="InterPro"/>
</dbReference>
<feature type="transmembrane region" description="Helical" evidence="2">
    <location>
        <begin position="113"/>
        <end position="132"/>
    </location>
</feature>
<dbReference type="EMBL" id="CAFABE010000021">
    <property type="protein sequence ID" value="CAB4824399.1"/>
    <property type="molecule type" value="Genomic_DNA"/>
</dbReference>
<sequence>MFDGRWRSAVDAKTEPVGTWLQRHGVTADVLTATGLLSATATAVATALGYLLLAMFLLALTGMHDLFDGPVAKAAGTTSIRGAFFDSVTDRITDALLMGGVAWYLVSQNEGHLVLLPLAILGVTSLVSYQRAKAEALGLSASGGLMERAERMLLLGAGFLFPFVLIPVLWALLALTTLTAIGRFVKVWNAANATMPNRPTTTRSAVLESRWREWRERTTTERKSFRTGESSTRWRSRRSDAEGPRASRTRRNRTRPLRHRSSPR</sequence>